<dbReference type="Gene3D" id="3.40.50.150">
    <property type="entry name" value="Vaccinia Virus protein VP39"/>
    <property type="match status" value="1"/>
</dbReference>
<dbReference type="GO" id="GO:0008170">
    <property type="term" value="F:N-methyltransferase activity"/>
    <property type="evidence" value="ECO:0007669"/>
    <property type="project" value="UniProtKB-ARBA"/>
</dbReference>
<evidence type="ECO:0000313" key="2">
    <source>
        <dbReference type="EMBL" id="GIF01095.1"/>
    </source>
</evidence>
<accession>A0A919MZD4</accession>
<organism evidence="2 3">
    <name type="scientific">Paractinoplanes rishiriensis</name>
    <dbReference type="NCBI Taxonomy" id="1050105"/>
    <lineage>
        <taxon>Bacteria</taxon>
        <taxon>Bacillati</taxon>
        <taxon>Actinomycetota</taxon>
        <taxon>Actinomycetes</taxon>
        <taxon>Micromonosporales</taxon>
        <taxon>Micromonosporaceae</taxon>
        <taxon>Paractinoplanes</taxon>
    </lineage>
</organism>
<reference evidence="2" key="1">
    <citation type="submission" date="2021-01" db="EMBL/GenBank/DDBJ databases">
        <title>Whole genome shotgun sequence of Actinoplanes rishiriensis NBRC 108556.</title>
        <authorList>
            <person name="Komaki H."/>
            <person name="Tamura T."/>
        </authorList>
    </citation>
    <scope>NUCLEOTIDE SEQUENCE</scope>
    <source>
        <strain evidence="2">NBRC 108556</strain>
    </source>
</reference>
<gene>
    <name evidence="2" type="ORF">Ari01nite_85590</name>
</gene>
<protein>
    <recommendedName>
        <fullName evidence="1">Methyltransferase small domain-containing protein</fullName>
    </recommendedName>
</protein>
<dbReference type="Proteomes" id="UP000636960">
    <property type="component" value="Unassembled WGS sequence"/>
</dbReference>
<name>A0A919MZD4_9ACTN</name>
<dbReference type="GO" id="GO:0008757">
    <property type="term" value="F:S-adenosylmethionine-dependent methyltransferase activity"/>
    <property type="evidence" value="ECO:0007669"/>
    <property type="project" value="UniProtKB-ARBA"/>
</dbReference>
<dbReference type="PROSITE" id="PS00092">
    <property type="entry name" value="N6_MTASE"/>
    <property type="match status" value="1"/>
</dbReference>
<dbReference type="Pfam" id="PF05175">
    <property type="entry name" value="MTS"/>
    <property type="match status" value="1"/>
</dbReference>
<evidence type="ECO:0000313" key="3">
    <source>
        <dbReference type="Proteomes" id="UP000636960"/>
    </source>
</evidence>
<dbReference type="GO" id="GO:0003676">
    <property type="term" value="F:nucleic acid binding"/>
    <property type="evidence" value="ECO:0007669"/>
    <property type="project" value="InterPro"/>
</dbReference>
<keyword evidence="3" id="KW-1185">Reference proteome</keyword>
<evidence type="ECO:0000259" key="1">
    <source>
        <dbReference type="Pfam" id="PF05175"/>
    </source>
</evidence>
<dbReference type="SUPFAM" id="SSF53335">
    <property type="entry name" value="S-adenosyl-L-methionine-dependent methyltransferases"/>
    <property type="match status" value="1"/>
</dbReference>
<dbReference type="EMBL" id="BOMV01000098">
    <property type="protein sequence ID" value="GIF01095.1"/>
    <property type="molecule type" value="Genomic_DNA"/>
</dbReference>
<feature type="domain" description="Methyltransferase small" evidence="1">
    <location>
        <begin position="5"/>
        <end position="97"/>
    </location>
</feature>
<dbReference type="RefSeq" id="WP_203789562.1">
    <property type="nucleotide sequence ID" value="NZ_BOMV01000098.1"/>
</dbReference>
<sequence length="107" mass="11587">MTAPLVTAILRTNPAVTVTAVEPDPVRAQLCADRTTGSAAPVAVYATTFEQYTGAAARAGLQFDAVVMNPPFTVAGQADVWLEHLRAAWHLLRPAGRRRPRRVRLPQ</sequence>
<dbReference type="InterPro" id="IPR007848">
    <property type="entry name" value="Small_mtfrase_dom"/>
</dbReference>
<dbReference type="InterPro" id="IPR029063">
    <property type="entry name" value="SAM-dependent_MTases_sf"/>
</dbReference>
<dbReference type="GO" id="GO:0032259">
    <property type="term" value="P:methylation"/>
    <property type="evidence" value="ECO:0007669"/>
    <property type="project" value="InterPro"/>
</dbReference>
<proteinExistence type="predicted"/>
<dbReference type="AlphaFoldDB" id="A0A919MZD4"/>
<dbReference type="InterPro" id="IPR002052">
    <property type="entry name" value="DNA_methylase_N6_adenine_CS"/>
</dbReference>
<comment type="caution">
    <text evidence="2">The sequence shown here is derived from an EMBL/GenBank/DDBJ whole genome shotgun (WGS) entry which is preliminary data.</text>
</comment>